<evidence type="ECO:0000256" key="1">
    <source>
        <dbReference type="SAM" id="MobiDB-lite"/>
    </source>
</evidence>
<dbReference type="InterPro" id="IPR036388">
    <property type="entry name" value="WH-like_DNA-bd_sf"/>
</dbReference>
<name>A0ABY5E2T5_9BACT</name>
<reference evidence="2" key="1">
    <citation type="submission" date="2022-07" db="EMBL/GenBank/DDBJ databases">
        <title>Arcobacter roscoffensis sp. nov., a marine bacterium isolated from coastal seawater collected from Roscoff, France.</title>
        <authorList>
            <person name="Pascual J."/>
            <person name="Lepeaux C."/>
            <person name="Methner A."/>
            <person name="Overmann J."/>
        </authorList>
    </citation>
    <scope>NUCLEOTIDE SEQUENCE</scope>
    <source>
        <strain evidence="2">ARW1-2F2</strain>
    </source>
</reference>
<gene>
    <name evidence="2" type="ORF">NJU99_09045</name>
</gene>
<dbReference type="RefSeq" id="WP_254575594.1">
    <property type="nucleotide sequence ID" value="NZ_CP100595.1"/>
</dbReference>
<keyword evidence="3" id="KW-1185">Reference proteome</keyword>
<dbReference type="Gene3D" id="1.10.10.10">
    <property type="entry name" value="Winged helix-like DNA-binding domain superfamily/Winged helix DNA-binding domain"/>
    <property type="match status" value="1"/>
</dbReference>
<dbReference type="EMBL" id="CP100595">
    <property type="protein sequence ID" value="UTJ05413.1"/>
    <property type="molecule type" value="Genomic_DNA"/>
</dbReference>
<evidence type="ECO:0000313" key="3">
    <source>
        <dbReference type="Proteomes" id="UP001060012"/>
    </source>
</evidence>
<dbReference type="SUPFAM" id="SSF64496">
    <property type="entry name" value="DNA-binding domain of intron-encoded endonucleases"/>
    <property type="match status" value="1"/>
</dbReference>
<organism evidence="2 3">
    <name type="scientific">Arcobacter roscoffensis</name>
    <dbReference type="NCBI Taxonomy" id="2961520"/>
    <lineage>
        <taxon>Bacteria</taxon>
        <taxon>Pseudomonadati</taxon>
        <taxon>Campylobacterota</taxon>
        <taxon>Epsilonproteobacteria</taxon>
        <taxon>Campylobacterales</taxon>
        <taxon>Arcobacteraceae</taxon>
        <taxon>Arcobacter</taxon>
    </lineage>
</organism>
<accession>A0ABY5E2T5</accession>
<feature type="region of interest" description="Disordered" evidence="1">
    <location>
        <begin position="52"/>
        <end position="76"/>
    </location>
</feature>
<feature type="compositionally biased region" description="Basic and acidic residues" evidence="1">
    <location>
        <begin position="62"/>
        <end position="72"/>
    </location>
</feature>
<evidence type="ECO:0000313" key="2">
    <source>
        <dbReference type="EMBL" id="UTJ05413.1"/>
    </source>
</evidence>
<dbReference type="Proteomes" id="UP001060012">
    <property type="component" value="Chromosome"/>
</dbReference>
<sequence length="192" mass="22523">MSANPTISKNWIKKKYWEEEKTAEEMAAMRKVKTSYVQALISKYNLTKKKNGIKRKGKKGYKMPESEKDKHKAQPHAKPINVFKVESKAFVGTYRSIAHAANELGLLRTHIKDCLNPCKPRWSSKGYTFEHRKYKGEIIIERRMNLDFTVEFEKVCVGLTSKLPDYPYQERIQHYNNKLAKVWEELIKKGKL</sequence>
<protein>
    <submittedName>
        <fullName evidence="2">Uncharacterized protein</fullName>
    </submittedName>
</protein>
<proteinExistence type="predicted"/>
<feature type="compositionally biased region" description="Basic residues" evidence="1">
    <location>
        <begin position="52"/>
        <end position="61"/>
    </location>
</feature>